<organism evidence="1 2">
    <name type="scientific">Arthrobacter nitrophenolicus</name>
    <dbReference type="NCBI Taxonomy" id="683150"/>
    <lineage>
        <taxon>Bacteria</taxon>
        <taxon>Bacillati</taxon>
        <taxon>Actinomycetota</taxon>
        <taxon>Actinomycetes</taxon>
        <taxon>Micrococcales</taxon>
        <taxon>Micrococcaceae</taxon>
        <taxon>Arthrobacter</taxon>
    </lineage>
</organism>
<keyword evidence="2" id="KW-1185">Reference proteome</keyword>
<gene>
    <name evidence="1" type="ORF">ABIC98_003024</name>
</gene>
<evidence type="ECO:0000313" key="1">
    <source>
        <dbReference type="EMBL" id="MET3773364.1"/>
    </source>
</evidence>
<protein>
    <submittedName>
        <fullName evidence="1">Ribonuclease HII</fullName>
        <ecNumber evidence="1">3.1.26.4</ecNumber>
    </submittedName>
</protein>
<accession>A0ACC6THX1</accession>
<name>A0ACC6THX1_9MICC</name>
<evidence type="ECO:0000313" key="2">
    <source>
        <dbReference type="Proteomes" id="UP001549207"/>
    </source>
</evidence>
<dbReference type="EMBL" id="JBEPNJ010000013">
    <property type="protein sequence ID" value="MET3773364.1"/>
    <property type="molecule type" value="Genomic_DNA"/>
</dbReference>
<sequence>MSPAVKTVPAEAAPARRRSGSTKVPAGTRASAGRAKAPTLRHERSFKAQGVRFLAGMDEVGRGALAGPVSVGIAVVDLERQRSLAGVRDSKLLPPAERERLDPLVRRWSVASAVGHASAREIDDFGIMAALRLAGTRAWNAVLAAGVTPELVLLDGNHNWLSPAEQPSLFEPVALDAACQAPVHTKIKADMQCLSVAAASVIAKVERDRAMRELHAEYPDFGWDINKGYATALHRDVLRAAGPSPYHRVSWNLLGGELRDREAADGEVPDDECALDELSLDERSGLAESAAD</sequence>
<dbReference type="Proteomes" id="UP001549207">
    <property type="component" value="Unassembled WGS sequence"/>
</dbReference>
<reference evidence="1" key="1">
    <citation type="submission" date="2024-06" db="EMBL/GenBank/DDBJ databases">
        <title>Genomic Encyclopedia of Type Strains, Phase IV (KMG-IV): sequencing the most valuable type-strain genomes for metagenomic binning, comparative biology and taxonomic classification.</title>
        <authorList>
            <person name="Goeker M."/>
        </authorList>
    </citation>
    <scope>NUCLEOTIDE SEQUENCE</scope>
    <source>
        <strain evidence="1">SJCon</strain>
    </source>
</reference>
<keyword evidence="1" id="KW-0378">Hydrolase</keyword>
<proteinExistence type="predicted"/>
<comment type="caution">
    <text evidence="1">The sequence shown here is derived from an EMBL/GenBank/DDBJ whole genome shotgun (WGS) entry which is preliminary data.</text>
</comment>
<dbReference type="EC" id="3.1.26.4" evidence="1"/>